<dbReference type="GO" id="GO:0006950">
    <property type="term" value="P:response to stress"/>
    <property type="evidence" value="ECO:0007669"/>
    <property type="project" value="TreeGrafter"/>
</dbReference>
<dbReference type="PANTHER" id="PTHR34659">
    <property type="entry name" value="BNAA05G11610D PROTEIN"/>
    <property type="match status" value="1"/>
</dbReference>
<reference evidence="2" key="1">
    <citation type="submission" date="2019-10" db="EMBL/GenBank/DDBJ databases">
        <authorList>
            <person name="Zhang R."/>
            <person name="Pan Y."/>
            <person name="Wang J."/>
            <person name="Ma R."/>
            <person name="Yu S."/>
        </authorList>
    </citation>
    <scope>NUCLEOTIDE SEQUENCE</scope>
    <source>
        <strain evidence="2">LA-IB0</strain>
        <tissue evidence="2">Leaf</tissue>
    </source>
</reference>
<keyword evidence="3" id="KW-1185">Reference proteome</keyword>
<dbReference type="PANTHER" id="PTHR34659:SF8">
    <property type="entry name" value="(RAPE) HYPOTHETICAL PROTEIN"/>
    <property type="match status" value="1"/>
</dbReference>
<feature type="region of interest" description="Disordered" evidence="1">
    <location>
        <begin position="195"/>
        <end position="228"/>
    </location>
</feature>
<feature type="compositionally biased region" description="Basic and acidic residues" evidence="1">
    <location>
        <begin position="466"/>
        <end position="476"/>
    </location>
</feature>
<evidence type="ECO:0000256" key="1">
    <source>
        <dbReference type="SAM" id="MobiDB-lite"/>
    </source>
</evidence>
<protein>
    <submittedName>
        <fullName evidence="2">Uncharacterized protein</fullName>
    </submittedName>
</protein>
<evidence type="ECO:0000313" key="2">
    <source>
        <dbReference type="EMBL" id="KAG8386816.1"/>
    </source>
</evidence>
<feature type="compositionally biased region" description="Basic and acidic residues" evidence="1">
    <location>
        <begin position="213"/>
        <end position="223"/>
    </location>
</feature>
<evidence type="ECO:0000313" key="3">
    <source>
        <dbReference type="Proteomes" id="UP000826271"/>
    </source>
</evidence>
<dbReference type="InterPro" id="IPR053273">
    <property type="entry name" value="CST_Regulator"/>
</dbReference>
<proteinExistence type="predicted"/>
<sequence>MHKGKMVRKNGQLPNSVNSRVKAEFPGKMDDASSFPVDKVKLVWFGLVFFFWGWGGGATCYMEDTVKYVENQVQKVGASVKKFCSEVMQDLHSTSCVDPVKVAAGELCINPYAHNDMNKKPKSIILDSLGEPKKKEAEDKVVSVLTVEKSSLNDLNNFNSLSPLSPRVLVQKTPSVLCSAKSKNLGIHRRAIGIKRISQNNRPPKISSPMTSLKEDGRSKLTSDTRSSCAVASDEIVTPSSGSVVRVDPGEPANENKHTNALIESSASNKIFSAESARQKKDDSDCTSSCTENIGASVKDISASQLGSSFRTNNACEVESVGKEVVMMSNEGKFTEDGSSSQLTSNISSNDCGIESAGDNVIVSYEDSFDMEVIENAEVVEPRVQKFEPVEKSKLEETCVLVEGDELQFISQGTEKHKSYKKKIREAISSKLRSTKKQDERITHYKDLGGNNNAGVAIPRLMTGSDKTKLTAHDSSESDWELL</sequence>
<dbReference type="Proteomes" id="UP000826271">
    <property type="component" value="Unassembled WGS sequence"/>
</dbReference>
<comment type="caution">
    <text evidence="2">The sequence shown here is derived from an EMBL/GenBank/DDBJ whole genome shotgun (WGS) entry which is preliminary data.</text>
</comment>
<organism evidence="2 3">
    <name type="scientific">Buddleja alternifolia</name>
    <dbReference type="NCBI Taxonomy" id="168488"/>
    <lineage>
        <taxon>Eukaryota</taxon>
        <taxon>Viridiplantae</taxon>
        <taxon>Streptophyta</taxon>
        <taxon>Embryophyta</taxon>
        <taxon>Tracheophyta</taxon>
        <taxon>Spermatophyta</taxon>
        <taxon>Magnoliopsida</taxon>
        <taxon>eudicotyledons</taxon>
        <taxon>Gunneridae</taxon>
        <taxon>Pentapetalae</taxon>
        <taxon>asterids</taxon>
        <taxon>lamiids</taxon>
        <taxon>Lamiales</taxon>
        <taxon>Scrophulariaceae</taxon>
        <taxon>Buddlejeae</taxon>
        <taxon>Buddleja</taxon>
    </lineage>
</organism>
<dbReference type="GO" id="GO:0005776">
    <property type="term" value="C:autophagosome"/>
    <property type="evidence" value="ECO:0007669"/>
    <property type="project" value="TreeGrafter"/>
</dbReference>
<accession>A0AAV6XUY5</accession>
<dbReference type="AlphaFoldDB" id="A0AAV6XUY5"/>
<feature type="region of interest" description="Disordered" evidence="1">
    <location>
        <begin position="433"/>
        <end position="483"/>
    </location>
</feature>
<dbReference type="EMBL" id="WHWC01000003">
    <property type="protein sequence ID" value="KAG8386816.1"/>
    <property type="molecule type" value="Genomic_DNA"/>
</dbReference>
<name>A0AAV6XUY5_9LAMI</name>
<gene>
    <name evidence="2" type="ORF">BUALT_Bualt03G0188200</name>
</gene>
<dbReference type="GO" id="GO:0061908">
    <property type="term" value="C:phagophore"/>
    <property type="evidence" value="ECO:0007669"/>
    <property type="project" value="TreeGrafter"/>
</dbReference>
<feature type="compositionally biased region" description="Basic and acidic residues" evidence="1">
    <location>
        <begin position="436"/>
        <end position="447"/>
    </location>
</feature>
<feature type="region of interest" description="Disordered" evidence="1">
    <location>
        <begin position="240"/>
        <end position="265"/>
    </location>
</feature>